<keyword evidence="4" id="KW-0238">DNA-binding</keyword>
<dbReference type="GO" id="GO:0003700">
    <property type="term" value="F:DNA-binding transcription factor activity"/>
    <property type="evidence" value="ECO:0007669"/>
    <property type="project" value="InterPro"/>
</dbReference>
<accession>A8IEZ4</accession>
<reference evidence="8" key="2">
    <citation type="submission" date="2007-04" db="EMBL/GenBank/DDBJ databases">
        <title>Complete genome sequence of the nitrogen-fixing bacterium Azorhizobium caulinodans ORS571.</title>
        <authorList>
            <person name="Lee K.B."/>
            <person name="Backer P.D."/>
            <person name="Aono T."/>
            <person name="Liu C.T."/>
            <person name="Suzuki S."/>
            <person name="Suzuki T."/>
            <person name="Kaneko T."/>
            <person name="Yamada M."/>
            <person name="Tabata S."/>
            <person name="Kupfer D.M."/>
            <person name="Najar F.Z."/>
            <person name="Wiley G.B."/>
            <person name="Roe B."/>
            <person name="Binnewies T."/>
            <person name="Ussery D."/>
            <person name="Vereecke D."/>
            <person name="Gevers D."/>
            <person name="Holsters M."/>
            <person name="Oyaizu H."/>
        </authorList>
    </citation>
    <scope>NUCLEOTIDE SEQUENCE [LARGE SCALE GENOMIC DNA]</scope>
    <source>
        <strain evidence="8">ATCC 43989 / DSM 5975 / JCM 20966 / LMG 6465 / NBRC 14845 / NCIMB 13405 / ORS 571</strain>
    </source>
</reference>
<dbReference type="GO" id="GO:0006950">
    <property type="term" value="P:response to stress"/>
    <property type="evidence" value="ECO:0007669"/>
    <property type="project" value="TreeGrafter"/>
</dbReference>
<dbReference type="PRINTS" id="PR00598">
    <property type="entry name" value="HTHMARR"/>
</dbReference>
<evidence type="ECO:0000259" key="6">
    <source>
        <dbReference type="PROSITE" id="PS50995"/>
    </source>
</evidence>
<dbReference type="eggNOG" id="COG1846">
    <property type="taxonomic scope" value="Bacteria"/>
</dbReference>
<keyword evidence="8" id="KW-1185">Reference proteome</keyword>
<feature type="domain" description="HTH marR-type" evidence="6">
    <location>
        <begin position="7"/>
        <end position="137"/>
    </location>
</feature>
<dbReference type="PROSITE" id="PS50995">
    <property type="entry name" value="HTH_MARR_2"/>
    <property type="match status" value="1"/>
</dbReference>
<keyword evidence="5" id="KW-0804">Transcription</keyword>
<evidence type="ECO:0000313" key="8">
    <source>
        <dbReference type="Proteomes" id="UP000000270"/>
    </source>
</evidence>
<reference evidence="7 8" key="6">
    <citation type="journal article" date="2011" name="Appl. Environ. Microbiol.">
        <title>Involvement of the azorhizobial chromosome partition gene (parA) in the onset of bacteroid differentiation during Sesbania rostrata stem nodule development.</title>
        <authorList>
            <person name="Liu CT."/>
            <person name="Lee KB."/>
            <person name="Wang YS."/>
            <person name="Peng MH."/>
            <person name="Lee KT."/>
            <person name="Suzuki S."/>
            <person name="Suzuki T."/>
            <person name="Oyaizu H."/>
        </authorList>
    </citation>
    <scope>NUCLEOTIDE SEQUENCE [LARGE SCALE GENOMIC DNA]</scope>
    <source>
        <strain evidence="8">ATCC 43989 / DSM 5975 / JCM 20966 / LMG 6465 / NBRC 14845 / NCIMB 13405 / ORS 571</strain>
    </source>
</reference>
<name>A8IEZ4_AZOC5</name>
<dbReference type="Pfam" id="PF01047">
    <property type="entry name" value="MarR"/>
    <property type="match status" value="1"/>
</dbReference>
<protein>
    <submittedName>
        <fullName evidence="7">Transcriptional regulator</fullName>
    </submittedName>
</protein>
<reference evidence="7 8" key="3">
    <citation type="journal article" date="2008" name="BMC Genomics">
        <title>The genome of the versatile nitrogen fixer Azorhizobium caulinodans ORS571.</title>
        <authorList>
            <person name="Lee KB."/>
            <person name="Backer P.D."/>
            <person name="Aono T."/>
            <person name="Liu CT."/>
            <person name="Suzuki S."/>
            <person name="Suzuki T."/>
            <person name="Kaneko T."/>
            <person name="Yamada M."/>
            <person name="Tabata S."/>
            <person name="Kupfer D.M."/>
            <person name="Najar F.Z."/>
            <person name="Wiley G.B."/>
            <person name="Roe B."/>
            <person name="Binnewies T.T."/>
            <person name="Ussery D.W."/>
            <person name="D'Haeze W."/>
            <person name="Herder J.D."/>
            <person name="Gevers D."/>
            <person name="Vereecke D."/>
            <person name="Holsters M."/>
            <person name="Oyaizu H."/>
        </authorList>
    </citation>
    <scope>NUCLEOTIDE SEQUENCE [LARGE SCALE GENOMIC DNA]</scope>
    <source>
        <strain evidence="8">ATCC 43989 / DSM 5975 / JCM 20966 / LMG 6465 / NBRC 14845 / NCIMB 13405 / ORS 571</strain>
    </source>
</reference>
<evidence type="ECO:0000256" key="2">
    <source>
        <dbReference type="ARBA" id="ARBA00022490"/>
    </source>
</evidence>
<dbReference type="STRING" id="438753.AZC_3555"/>
<dbReference type="HOGENOM" id="CLU_083287_3_2_5"/>
<evidence type="ECO:0000313" key="7">
    <source>
        <dbReference type="EMBL" id="BAF89553.1"/>
    </source>
</evidence>
<dbReference type="InterPro" id="IPR039422">
    <property type="entry name" value="MarR/SlyA-like"/>
</dbReference>
<dbReference type="GO" id="GO:0005737">
    <property type="term" value="C:cytoplasm"/>
    <property type="evidence" value="ECO:0007669"/>
    <property type="project" value="UniProtKB-SubCell"/>
</dbReference>
<gene>
    <name evidence="7" type="primary">marR</name>
    <name evidence="7" type="ordered locus">AZC_3555</name>
</gene>
<dbReference type="Proteomes" id="UP000000270">
    <property type="component" value="Chromosome"/>
</dbReference>
<organism evidence="7 8">
    <name type="scientific">Azorhizobium caulinodans (strain ATCC 43989 / DSM 5975 / JCM 20966 / LMG 6465 / NBRC 14845 / NCIMB 13405 / ORS 571)</name>
    <dbReference type="NCBI Taxonomy" id="438753"/>
    <lineage>
        <taxon>Bacteria</taxon>
        <taxon>Pseudomonadati</taxon>
        <taxon>Pseudomonadota</taxon>
        <taxon>Alphaproteobacteria</taxon>
        <taxon>Hyphomicrobiales</taxon>
        <taxon>Xanthobacteraceae</taxon>
        <taxon>Azorhizobium</taxon>
    </lineage>
</organism>
<reference evidence="7 8" key="5">
    <citation type="journal article" date="2010" name="Appl. Environ. Microbiol.">
        <title>phrR-like gene praR of Azorhizobium caulinodans ORS571 is essential for symbiosis with Sesbania rostrata and is involved in expression of reb genes.</title>
        <authorList>
            <person name="Akiba N."/>
            <person name="Aono T."/>
            <person name="Toyazaki H."/>
            <person name="Sato S."/>
            <person name="Oyaizu H."/>
        </authorList>
    </citation>
    <scope>NUCLEOTIDE SEQUENCE [LARGE SCALE GENOMIC DNA]</scope>
    <source>
        <strain evidence="8">ATCC 43989 / DSM 5975 / JCM 20966 / LMG 6465 / NBRC 14845 / NCIMB 13405 / ORS 571</strain>
    </source>
</reference>
<dbReference type="GO" id="GO:0003677">
    <property type="term" value="F:DNA binding"/>
    <property type="evidence" value="ECO:0007669"/>
    <property type="project" value="UniProtKB-KW"/>
</dbReference>
<sequence>MSTFCLDDLLCFAVYSAEHAFTRAYRPLLKALDVTYPQYLLLVLLWNKDGQSVKELGEQLHLDSGTLTPLLKRLEGAGFVRRARNAADERVVNITLTPEGRALQAKAQEVLQSMGEAIGLCAEDRESLRVQLTELRDRLNAAVD</sequence>
<dbReference type="SMART" id="SM00347">
    <property type="entry name" value="HTH_MARR"/>
    <property type="match status" value="1"/>
</dbReference>
<dbReference type="PANTHER" id="PTHR33164">
    <property type="entry name" value="TRANSCRIPTIONAL REGULATOR, MARR FAMILY"/>
    <property type="match status" value="1"/>
</dbReference>
<dbReference type="PANTHER" id="PTHR33164:SF5">
    <property type="entry name" value="ORGANIC HYDROPEROXIDE RESISTANCE TRANSCRIPTIONAL REGULATOR"/>
    <property type="match status" value="1"/>
</dbReference>
<dbReference type="InterPro" id="IPR036390">
    <property type="entry name" value="WH_DNA-bd_sf"/>
</dbReference>
<dbReference type="SUPFAM" id="SSF46785">
    <property type="entry name" value="Winged helix' DNA-binding domain"/>
    <property type="match status" value="1"/>
</dbReference>
<proteinExistence type="predicted"/>
<dbReference type="Gene3D" id="1.10.10.10">
    <property type="entry name" value="Winged helix-like DNA-binding domain superfamily/Winged helix DNA-binding domain"/>
    <property type="match status" value="1"/>
</dbReference>
<evidence type="ECO:0000256" key="3">
    <source>
        <dbReference type="ARBA" id="ARBA00023015"/>
    </source>
</evidence>
<dbReference type="KEGG" id="azc:AZC_3555"/>
<evidence type="ECO:0000256" key="4">
    <source>
        <dbReference type="ARBA" id="ARBA00023125"/>
    </source>
</evidence>
<evidence type="ECO:0000256" key="1">
    <source>
        <dbReference type="ARBA" id="ARBA00004496"/>
    </source>
</evidence>
<dbReference type="SMR" id="A8IEZ4"/>
<dbReference type="FunFam" id="1.10.10.10:FF:000163">
    <property type="entry name" value="MarR family transcriptional regulator"/>
    <property type="match status" value="1"/>
</dbReference>
<dbReference type="InterPro" id="IPR036388">
    <property type="entry name" value="WH-like_DNA-bd_sf"/>
</dbReference>
<dbReference type="RefSeq" id="WP_012172078.1">
    <property type="nucleotide sequence ID" value="NC_009937.1"/>
</dbReference>
<dbReference type="AlphaFoldDB" id="A8IEZ4"/>
<comment type="subcellular location">
    <subcellularLocation>
        <location evidence="1">Cytoplasm</location>
    </subcellularLocation>
</comment>
<reference evidence="7 8" key="4">
    <citation type="journal article" date="2009" name="Appl. Environ. Microbiol.">
        <title>Comparative genome-wide transcriptional profiling of Azorhizobium caulinodans ORS571 grown under free-living and symbiotic conditions.</title>
        <authorList>
            <person name="Tsukada S."/>
            <person name="Aono T."/>
            <person name="Akiba N."/>
            <person name="Lee KB."/>
            <person name="Liu CT."/>
            <person name="Toyazaki H."/>
            <person name="Oyaizu H."/>
        </authorList>
    </citation>
    <scope>NUCLEOTIDE SEQUENCE [LARGE SCALE GENOMIC DNA]</scope>
    <source>
        <strain evidence="8">ATCC 43989 / DSM 5975 / JCM 20966 / LMG 6465 / NBRC 14845 / NCIMB 13405 / ORS 571</strain>
    </source>
</reference>
<keyword evidence="3" id="KW-0805">Transcription regulation</keyword>
<dbReference type="InterPro" id="IPR000835">
    <property type="entry name" value="HTH_MarR-typ"/>
</dbReference>
<dbReference type="EMBL" id="AP009384">
    <property type="protein sequence ID" value="BAF89553.1"/>
    <property type="molecule type" value="Genomic_DNA"/>
</dbReference>
<keyword evidence="2" id="KW-0963">Cytoplasm</keyword>
<reference evidence="7 8" key="1">
    <citation type="journal article" date="2007" name="Appl. Environ. Microbiol.">
        <title>Rhizobial factors required for stem nodule maturation and maintenance in Sesbania rostrata-Azorhizobium caulinodans ORS571 symbiosis.</title>
        <authorList>
            <person name="Suzuki S."/>
            <person name="Aono T."/>
            <person name="Lee KB."/>
            <person name="Suzuki T."/>
            <person name="Liu CT."/>
            <person name="Miwa H."/>
            <person name="Wakao S."/>
            <person name="Iki T."/>
            <person name="Oyaizu H."/>
        </authorList>
    </citation>
    <scope>NUCLEOTIDE SEQUENCE [LARGE SCALE GENOMIC DNA]</scope>
    <source>
        <strain evidence="8">ATCC 43989 / DSM 5975 / JCM 20966 / LMG 6465 / NBRC 14845 / NCIMB 13405 / ORS 571</strain>
    </source>
</reference>
<evidence type="ECO:0000256" key="5">
    <source>
        <dbReference type="ARBA" id="ARBA00023163"/>
    </source>
</evidence>